<gene>
    <name evidence="2" type="ORF">AK812_SmicGene19325</name>
</gene>
<accession>A0A1Q9DSZ2</accession>
<feature type="region of interest" description="Disordered" evidence="1">
    <location>
        <begin position="1"/>
        <end position="65"/>
    </location>
</feature>
<evidence type="ECO:0000256" key="1">
    <source>
        <dbReference type="SAM" id="MobiDB-lite"/>
    </source>
</evidence>
<evidence type="ECO:0000313" key="3">
    <source>
        <dbReference type="Proteomes" id="UP000186817"/>
    </source>
</evidence>
<organism evidence="2 3">
    <name type="scientific">Symbiodinium microadriaticum</name>
    <name type="common">Dinoflagellate</name>
    <name type="synonym">Zooxanthella microadriatica</name>
    <dbReference type="NCBI Taxonomy" id="2951"/>
    <lineage>
        <taxon>Eukaryota</taxon>
        <taxon>Sar</taxon>
        <taxon>Alveolata</taxon>
        <taxon>Dinophyceae</taxon>
        <taxon>Suessiales</taxon>
        <taxon>Symbiodiniaceae</taxon>
        <taxon>Symbiodinium</taxon>
    </lineage>
</organism>
<sequence length="1160" mass="127264">MFDATAEQESAGQGAISGPVVCAPSESRPPLSDRAVPFLEGLRSKPTLQVDREGEAAPSGRFGRDGVKPTNAWWTTMAINKELGVMSNFMTQMCGISEGPTSSAQLNTEPAPRHASLSSPLLKLESPSKPCAIAMPSAACAWELWDQSRPRGKLSRHTPVGPTPTVFEAFHRHEFVAASAPAKIRTLPTPLPALQKPLDEEEMAASRPRVQELPPEEMPKVRTIDEEDDLRFKDSEEDPQIARLGATMDEKIDKLEDRFLSGELQNLVVPLPSAPVVPAASKVHFLQGKPSGLPGRDRACSFVYSPRLCPGWFLQLTWLDPHIKGSPSFTHIRSSSANLKEPSERTKKENLPMDSAGDAPALCLQLELSREAFEADEAARAEALMREVGLLDEPNLSEPVPEVNAAESDLVKQAERFLLPFATDASMPSQTSTTSPNPSHVTAPGQLPAPLLLDIPAPQSPSSPLIDGELPLSPQEPGQAEDAGQEPSFDVVPPLELRPPASGQPAAEAAMQESSQESPDGRSPPELQRVHPAPLKAKAQPQAKTQILHPEEEADAALLLLHPAERKRRRIELLTQAEDEALMKRQLQEKMACLAQAARGEMPEGHLELPFAGPDIQWDEEPSHYATDGAAVRDLVDSIEQEEPREDEQSRLLSELKAKLRGLKKHLEADKDYLPKLAFTVHKKVLNRGPPDKVSYPVLQVFSRAFCSPELQEGERRLVFYAFNELCRPLHKDPQSTRSKYVRHAAWQFMKSVTTVEMNDRERDYYVRFCRKHSRSSNDASWIYRAAGSSATEAKGYWDDLMSKWELAMRGRQSLQSVEQKKNDLGVIQAVTVSTTIASPDDELDALLHRVDGMERRLIRGPPSDRLEGIASALSHAPARAAKVHVMQPFMTSPGMEEFQHGLGVFLGYDGQEDVLSGVTMAYRKGSGVSAKAVTFPACRGSAFITAELGPCVDLRVAWDDPRLDNQSYDLQRAGESSGKDERVEVLGVCDIWPRFRSVRPVVSSDLMLAAGAPSEPKKLLVDGKQVDCSDFVHGKDLMLCQEIEFTLSTGDSWLVVFPPGMGWVCKAWPFRLLAAKPTPPKGAAVQLAMLKGKNPGLDVQRWHSLVRQHSGAYPAVGSGVASGLNFKVGLNADDAEVSFNWADYVRTVPGYHEKAAVQL</sequence>
<feature type="region of interest" description="Disordered" evidence="1">
    <location>
        <begin position="330"/>
        <end position="356"/>
    </location>
</feature>
<dbReference type="OrthoDB" id="441934at2759"/>
<feature type="compositionally biased region" description="Basic and acidic residues" evidence="1">
    <location>
        <begin position="341"/>
        <end position="351"/>
    </location>
</feature>
<dbReference type="Proteomes" id="UP000186817">
    <property type="component" value="Unassembled WGS sequence"/>
</dbReference>
<comment type="caution">
    <text evidence="2">The sequence shown here is derived from an EMBL/GenBank/DDBJ whole genome shotgun (WGS) entry which is preliminary data.</text>
</comment>
<dbReference type="AlphaFoldDB" id="A0A1Q9DSZ2"/>
<feature type="region of interest" description="Disordered" evidence="1">
    <location>
        <begin position="425"/>
        <end position="529"/>
    </location>
</feature>
<feature type="compositionally biased region" description="Low complexity" evidence="1">
    <location>
        <begin position="448"/>
        <end position="457"/>
    </location>
</feature>
<dbReference type="EMBL" id="LSRX01000403">
    <property type="protein sequence ID" value="OLP98248.1"/>
    <property type="molecule type" value="Genomic_DNA"/>
</dbReference>
<evidence type="ECO:0000313" key="2">
    <source>
        <dbReference type="EMBL" id="OLP98248.1"/>
    </source>
</evidence>
<proteinExistence type="predicted"/>
<feature type="compositionally biased region" description="Low complexity" evidence="1">
    <location>
        <begin position="504"/>
        <end position="518"/>
    </location>
</feature>
<keyword evidence="3" id="KW-1185">Reference proteome</keyword>
<feature type="compositionally biased region" description="Low complexity" evidence="1">
    <location>
        <begin position="426"/>
        <end position="439"/>
    </location>
</feature>
<reference evidence="2 3" key="1">
    <citation type="submission" date="2016-02" db="EMBL/GenBank/DDBJ databases">
        <title>Genome analysis of coral dinoflagellate symbionts highlights evolutionary adaptations to a symbiotic lifestyle.</title>
        <authorList>
            <person name="Aranda M."/>
            <person name="Li Y."/>
            <person name="Liew Y.J."/>
            <person name="Baumgarten S."/>
            <person name="Simakov O."/>
            <person name="Wilson M."/>
            <person name="Piel J."/>
            <person name="Ashoor H."/>
            <person name="Bougouffa S."/>
            <person name="Bajic V.B."/>
            <person name="Ryu T."/>
            <person name="Ravasi T."/>
            <person name="Bayer T."/>
            <person name="Micklem G."/>
            <person name="Kim H."/>
            <person name="Bhak J."/>
            <person name="Lajeunesse T.C."/>
            <person name="Voolstra C.R."/>
        </authorList>
    </citation>
    <scope>NUCLEOTIDE SEQUENCE [LARGE SCALE GENOMIC DNA]</scope>
    <source>
        <strain evidence="2 3">CCMP2467</strain>
    </source>
</reference>
<name>A0A1Q9DSZ2_SYMMI</name>
<protein>
    <submittedName>
        <fullName evidence="2">Uncharacterized protein</fullName>
    </submittedName>
</protein>